<comment type="caution">
    <text evidence="16">The sequence shown here is derived from an EMBL/GenBank/DDBJ whole genome shotgun (WGS) entry which is preliminary data.</text>
</comment>
<reference evidence="16" key="1">
    <citation type="submission" date="2014-08" db="EMBL/GenBank/DDBJ databases">
        <title>Draft genome sequences of Sphingobium herbicidovorans.</title>
        <authorList>
            <person name="Gan H.M."/>
            <person name="Gan H.Y."/>
            <person name="Savka M.A."/>
        </authorList>
    </citation>
    <scope>NUCLEOTIDE SEQUENCE [LARGE SCALE GENOMIC DNA]</scope>
    <source>
        <strain evidence="16">NBRC 16415</strain>
    </source>
</reference>
<keyword evidence="3 11" id="KW-1134">Transmembrane beta strand</keyword>
<gene>
    <name evidence="16" type="ORF">BV98_003252</name>
</gene>
<evidence type="ECO:0000256" key="10">
    <source>
        <dbReference type="ARBA" id="ARBA00023237"/>
    </source>
</evidence>
<evidence type="ECO:0000256" key="8">
    <source>
        <dbReference type="ARBA" id="ARBA00023077"/>
    </source>
</evidence>
<dbReference type="EMBL" id="JFZA02000045">
    <property type="protein sequence ID" value="KFG88852.1"/>
    <property type="molecule type" value="Genomic_DNA"/>
</dbReference>
<evidence type="ECO:0000256" key="2">
    <source>
        <dbReference type="ARBA" id="ARBA00022448"/>
    </source>
</evidence>
<dbReference type="RefSeq" id="WP_037468042.1">
    <property type="nucleotide sequence ID" value="NZ_BCZD01000011.1"/>
</dbReference>
<evidence type="ECO:0000313" key="16">
    <source>
        <dbReference type="EMBL" id="KFG88852.1"/>
    </source>
</evidence>
<dbReference type="GO" id="GO:0006826">
    <property type="term" value="P:iron ion transport"/>
    <property type="evidence" value="ECO:0007669"/>
    <property type="project" value="UniProtKB-KW"/>
</dbReference>
<evidence type="ECO:0000256" key="6">
    <source>
        <dbReference type="ARBA" id="ARBA00023004"/>
    </source>
</evidence>
<dbReference type="PANTHER" id="PTHR32552">
    <property type="entry name" value="FERRICHROME IRON RECEPTOR-RELATED"/>
    <property type="match status" value="1"/>
</dbReference>
<evidence type="ECO:0000256" key="1">
    <source>
        <dbReference type="ARBA" id="ARBA00004571"/>
    </source>
</evidence>
<keyword evidence="6" id="KW-0408">Iron</keyword>
<organism evidence="16 17">
    <name type="scientific">Sphingobium herbicidovorans (strain ATCC 700291 / DSM 11019 / CCUG 56400 / KCTC 2939 / LMG 18315 / NBRC 16415 / MH)</name>
    <name type="common">Sphingomonas herbicidovorans</name>
    <dbReference type="NCBI Taxonomy" id="1219045"/>
    <lineage>
        <taxon>Bacteria</taxon>
        <taxon>Pseudomonadati</taxon>
        <taxon>Pseudomonadota</taxon>
        <taxon>Alphaproteobacteria</taxon>
        <taxon>Sphingomonadales</taxon>
        <taxon>Sphingomonadaceae</taxon>
        <taxon>Sphingobium</taxon>
    </lineage>
</organism>
<feature type="chain" id="PRO_5001812980" evidence="13">
    <location>
        <begin position="34"/>
        <end position="861"/>
    </location>
</feature>
<dbReference type="Proteomes" id="UP000024284">
    <property type="component" value="Unassembled WGS sequence"/>
</dbReference>
<accession>A0A086P634</accession>
<dbReference type="Pfam" id="PF07715">
    <property type="entry name" value="Plug"/>
    <property type="match status" value="1"/>
</dbReference>
<keyword evidence="10 11" id="KW-0998">Cell outer membrane</keyword>
<keyword evidence="16" id="KW-0675">Receptor</keyword>
<keyword evidence="9 11" id="KW-0472">Membrane</keyword>
<dbReference type="Gene3D" id="2.40.170.20">
    <property type="entry name" value="TonB-dependent receptor, beta-barrel domain"/>
    <property type="match status" value="1"/>
</dbReference>
<evidence type="ECO:0000259" key="15">
    <source>
        <dbReference type="Pfam" id="PF07715"/>
    </source>
</evidence>
<dbReference type="PROSITE" id="PS51318">
    <property type="entry name" value="TAT"/>
    <property type="match status" value="1"/>
</dbReference>
<dbReference type="PANTHER" id="PTHR32552:SF81">
    <property type="entry name" value="TONB-DEPENDENT OUTER MEMBRANE RECEPTOR"/>
    <property type="match status" value="1"/>
</dbReference>
<keyword evidence="5 11" id="KW-0812">Transmembrane</keyword>
<evidence type="ECO:0000256" key="9">
    <source>
        <dbReference type="ARBA" id="ARBA00023136"/>
    </source>
</evidence>
<dbReference type="Pfam" id="PF00593">
    <property type="entry name" value="TonB_dep_Rec_b-barrel"/>
    <property type="match status" value="1"/>
</dbReference>
<evidence type="ECO:0000259" key="14">
    <source>
        <dbReference type="Pfam" id="PF00593"/>
    </source>
</evidence>
<feature type="signal peptide" evidence="13">
    <location>
        <begin position="1"/>
        <end position="33"/>
    </location>
</feature>
<sequence>MSSEIRRRQRLPLLATSMMAGVAANLFAPAALAQAEAQPQAAAQDGGIADIIVTANRRQERNQDVPIAITAFSPDRLEQQGIAKEQDLQASVPSLVVGPNGQGSRDAQSFTIRGQGATFQASPGVVVYMNEVPLPAGITLSQQGGPGNFVDLENLQVLSGPQGTLFGRNTTGGAVLLVPKKPTNNFGGWIKGEIGNYDRRYIEGAVNIPVIEDKLLVRVVGAFHDRDGYTRDVVWNKDRDDEHWYSGRIGITFKPTETIENYTMIYGAKSSNNGAGFVHKGYNIDGAGGLAQLGLCANAPVAAIGPFSCDVYRAATARADALGPRQTALGVDIFSRTKTWGVTNTTDFELSDELTLRNIVSFQKLELDYAYDSDGTVLQQHDVDPNRLPAPGQVVLPGTNIPLTYFNENDPGFPRDDLKQFTEELQLQGSTLDKQLTYTVGGFYYDQRPSGTQAGSAIVYCPAFATGSDLDNPVPLPGGDVSCPGNYSTYGTTQTSKALYAQATFDFGAVSPALESLRLTGGYRHTWDKVRGYSTAFLPNADGTTATCSSTGLSVPIATAVADCNYTAELNSKASTWLIGLDYKVTRDVLLFGKVSRGYKAGGFNQQAVFTNTRTFEPETVTSYEAGFKADFRIADVPFRLNTSAYLLDYKDIQRAGADFNPGSGAGGAVVRNADARIKGVEVEASMQPFQGLEIGGNFSHTDAKYKTYEFTTNTGGLGCNGGVAPGGTVDLSCLPFQYVSPYIWSIHANATVPVGDDMGKLNFFVNYSHTSRQYTDPGNVPSVQPGAYLEAFGLLNMSLDWNDVARSGFDVGLFVTNATNKLYRISNTNVFQGGGLLYQSTLYGEPRMYGLRLKYRFGGE</sequence>
<dbReference type="SUPFAM" id="SSF56935">
    <property type="entry name" value="Porins"/>
    <property type="match status" value="1"/>
</dbReference>
<protein>
    <submittedName>
        <fullName evidence="16">TonB-dependent receptor</fullName>
    </submittedName>
</protein>
<dbReference type="InterPro" id="IPR000531">
    <property type="entry name" value="Beta-barrel_TonB"/>
</dbReference>
<keyword evidence="7" id="KW-0406">Ion transport</keyword>
<keyword evidence="2 11" id="KW-0813">Transport</keyword>
<evidence type="ECO:0000313" key="17">
    <source>
        <dbReference type="Proteomes" id="UP000024284"/>
    </source>
</evidence>
<evidence type="ECO:0000256" key="11">
    <source>
        <dbReference type="PROSITE-ProRule" id="PRU01360"/>
    </source>
</evidence>
<feature type="domain" description="TonB-dependent receptor-like beta-barrel" evidence="14">
    <location>
        <begin position="323"/>
        <end position="818"/>
    </location>
</feature>
<keyword evidence="8 12" id="KW-0798">TonB box</keyword>
<comment type="subcellular location">
    <subcellularLocation>
        <location evidence="1 11">Cell outer membrane</location>
        <topology evidence="1 11">Multi-pass membrane protein</topology>
    </subcellularLocation>
</comment>
<dbReference type="STRING" id="76947.GCA_002080435_03333"/>
<evidence type="ECO:0000256" key="4">
    <source>
        <dbReference type="ARBA" id="ARBA00022496"/>
    </source>
</evidence>
<keyword evidence="4" id="KW-0410">Iron transport</keyword>
<proteinExistence type="inferred from homology"/>
<evidence type="ECO:0000256" key="13">
    <source>
        <dbReference type="SAM" id="SignalP"/>
    </source>
</evidence>
<dbReference type="PROSITE" id="PS52016">
    <property type="entry name" value="TONB_DEPENDENT_REC_3"/>
    <property type="match status" value="1"/>
</dbReference>
<evidence type="ECO:0000256" key="5">
    <source>
        <dbReference type="ARBA" id="ARBA00022692"/>
    </source>
</evidence>
<dbReference type="InterPro" id="IPR012910">
    <property type="entry name" value="Plug_dom"/>
</dbReference>
<dbReference type="InterPro" id="IPR039426">
    <property type="entry name" value="TonB-dep_rcpt-like"/>
</dbReference>
<evidence type="ECO:0000256" key="7">
    <source>
        <dbReference type="ARBA" id="ARBA00023065"/>
    </source>
</evidence>
<keyword evidence="17" id="KW-1185">Reference proteome</keyword>
<dbReference type="InterPro" id="IPR006311">
    <property type="entry name" value="TAT_signal"/>
</dbReference>
<dbReference type="InterPro" id="IPR036942">
    <property type="entry name" value="Beta-barrel_TonB_sf"/>
</dbReference>
<comment type="similarity">
    <text evidence="11 12">Belongs to the TonB-dependent receptor family.</text>
</comment>
<evidence type="ECO:0000256" key="3">
    <source>
        <dbReference type="ARBA" id="ARBA00022452"/>
    </source>
</evidence>
<dbReference type="OrthoDB" id="7177879at2"/>
<evidence type="ECO:0000256" key="12">
    <source>
        <dbReference type="RuleBase" id="RU003357"/>
    </source>
</evidence>
<name>A0A086P634_SPHHM</name>
<feature type="domain" description="TonB-dependent receptor plug" evidence="15">
    <location>
        <begin position="62"/>
        <end position="174"/>
    </location>
</feature>
<dbReference type="GO" id="GO:0009279">
    <property type="term" value="C:cell outer membrane"/>
    <property type="evidence" value="ECO:0007669"/>
    <property type="project" value="UniProtKB-SubCell"/>
</dbReference>
<dbReference type="PATRIC" id="fig|1219045.3.peg.3303"/>
<keyword evidence="13" id="KW-0732">Signal</keyword>
<dbReference type="AlphaFoldDB" id="A0A086P634"/>
<dbReference type="eggNOG" id="COG4774">
    <property type="taxonomic scope" value="Bacteria"/>
</dbReference>